<comment type="caution">
    <text evidence="2">The sequence shown here is derived from an EMBL/GenBank/DDBJ whole genome shotgun (WGS) entry which is preliminary data.</text>
</comment>
<dbReference type="SUPFAM" id="SSF55804">
    <property type="entry name" value="Phoshotransferase/anion transport protein"/>
    <property type="match status" value="1"/>
</dbReference>
<dbReference type="PROSITE" id="PS51094">
    <property type="entry name" value="PTS_EIIA_TYPE_2"/>
    <property type="match status" value="1"/>
</dbReference>
<dbReference type="InterPro" id="IPR051541">
    <property type="entry name" value="PTS_SugarTrans_NitroReg"/>
</dbReference>
<dbReference type="InterPro" id="IPR002178">
    <property type="entry name" value="PTS_EIIA_type-2_dom"/>
</dbReference>
<dbReference type="AlphaFoldDB" id="X1ES49"/>
<sequence length="217" mass="25066">EVAEYLQLNERTVLKMAQKNEIPSTKVVNQWRFMRSLINEWLMYKMKTLPPHLDKENETLKKEIKLHKLVRPELMNFDVVPGDKMKILGQLTFPMIQSKFLTRRKYFLDRLIERENMMTTGLGNGVAVPHPRQPIPNLFPESAIAIGICKEGTDFDADDGKTVYAFLTVCSSDDVHHLRILARIAKFASDKSATKKLIKARIPEEIIDILKESCKNR</sequence>
<dbReference type="PANTHER" id="PTHR47738">
    <property type="entry name" value="PTS SYSTEM FRUCTOSE-LIKE EIIA COMPONENT-RELATED"/>
    <property type="match status" value="1"/>
</dbReference>
<dbReference type="Pfam" id="PF00359">
    <property type="entry name" value="PTS_EIIA_2"/>
    <property type="match status" value="1"/>
</dbReference>
<evidence type="ECO:0000259" key="1">
    <source>
        <dbReference type="PROSITE" id="PS51094"/>
    </source>
</evidence>
<name>X1ES49_9ZZZZ</name>
<dbReference type="InterPro" id="IPR010093">
    <property type="entry name" value="SinI_DNA-bd"/>
</dbReference>
<feature type="domain" description="PTS EIIA type-2" evidence="1">
    <location>
        <begin position="68"/>
        <end position="213"/>
    </location>
</feature>
<accession>X1ES49</accession>
<evidence type="ECO:0000313" key="2">
    <source>
        <dbReference type="EMBL" id="GAH36221.1"/>
    </source>
</evidence>
<dbReference type="Pfam" id="PF12728">
    <property type="entry name" value="HTH_17"/>
    <property type="match status" value="1"/>
</dbReference>
<dbReference type="GO" id="GO:0003677">
    <property type="term" value="F:DNA binding"/>
    <property type="evidence" value="ECO:0007669"/>
    <property type="project" value="InterPro"/>
</dbReference>
<feature type="non-terminal residue" evidence="2">
    <location>
        <position position="1"/>
    </location>
</feature>
<dbReference type="InterPro" id="IPR016152">
    <property type="entry name" value="PTrfase/Anion_transptr"/>
</dbReference>
<dbReference type="InterPro" id="IPR041657">
    <property type="entry name" value="HTH_17"/>
</dbReference>
<gene>
    <name evidence="2" type="ORF">S03H2_15833</name>
</gene>
<dbReference type="EMBL" id="BARU01008059">
    <property type="protein sequence ID" value="GAH36221.1"/>
    <property type="molecule type" value="Genomic_DNA"/>
</dbReference>
<dbReference type="NCBIfam" id="TIGR01764">
    <property type="entry name" value="excise"/>
    <property type="match status" value="1"/>
</dbReference>
<proteinExistence type="predicted"/>
<protein>
    <recommendedName>
        <fullName evidence="1">PTS EIIA type-2 domain-containing protein</fullName>
    </recommendedName>
</protein>
<reference evidence="2" key="1">
    <citation type="journal article" date="2014" name="Front. Microbiol.">
        <title>High frequency of phylogenetically diverse reductive dehalogenase-homologous genes in deep subseafloor sedimentary metagenomes.</title>
        <authorList>
            <person name="Kawai M."/>
            <person name="Futagami T."/>
            <person name="Toyoda A."/>
            <person name="Takaki Y."/>
            <person name="Nishi S."/>
            <person name="Hori S."/>
            <person name="Arai W."/>
            <person name="Tsubouchi T."/>
            <person name="Morono Y."/>
            <person name="Uchiyama I."/>
            <person name="Ito T."/>
            <person name="Fujiyama A."/>
            <person name="Inagaki F."/>
            <person name="Takami H."/>
        </authorList>
    </citation>
    <scope>NUCLEOTIDE SEQUENCE</scope>
    <source>
        <strain evidence="2">Expedition CK06-06</strain>
    </source>
</reference>
<dbReference type="Gene3D" id="3.40.930.10">
    <property type="entry name" value="Mannitol-specific EII, Chain A"/>
    <property type="match status" value="1"/>
</dbReference>
<dbReference type="CDD" id="cd00211">
    <property type="entry name" value="PTS_IIA_fru"/>
    <property type="match status" value="1"/>
</dbReference>
<organism evidence="2">
    <name type="scientific">marine sediment metagenome</name>
    <dbReference type="NCBI Taxonomy" id="412755"/>
    <lineage>
        <taxon>unclassified sequences</taxon>
        <taxon>metagenomes</taxon>
        <taxon>ecological metagenomes</taxon>
    </lineage>
</organism>